<dbReference type="Proteomes" id="UP001175000">
    <property type="component" value="Unassembled WGS sequence"/>
</dbReference>
<feature type="chain" id="PRO_5041277931" evidence="1">
    <location>
        <begin position="20"/>
        <end position="157"/>
    </location>
</feature>
<reference evidence="2" key="1">
    <citation type="submission" date="2023-06" db="EMBL/GenBank/DDBJ databases">
        <title>Genome-scale phylogeny and comparative genomics of the fungal order Sordariales.</title>
        <authorList>
            <consortium name="Lawrence Berkeley National Laboratory"/>
            <person name="Hensen N."/>
            <person name="Bonometti L."/>
            <person name="Westerberg I."/>
            <person name="Brannstrom I.O."/>
            <person name="Guillou S."/>
            <person name="Cros-Aarteil S."/>
            <person name="Calhoun S."/>
            <person name="Haridas S."/>
            <person name="Kuo A."/>
            <person name="Mondo S."/>
            <person name="Pangilinan J."/>
            <person name="Riley R."/>
            <person name="Labutti K."/>
            <person name="Andreopoulos B."/>
            <person name="Lipzen A."/>
            <person name="Chen C."/>
            <person name="Yanf M."/>
            <person name="Daum C."/>
            <person name="Ng V."/>
            <person name="Clum A."/>
            <person name="Steindorff A."/>
            <person name="Ohm R."/>
            <person name="Martin F."/>
            <person name="Silar P."/>
            <person name="Natvig D."/>
            <person name="Lalanne C."/>
            <person name="Gautier V."/>
            <person name="Ament-Velasquez S.L."/>
            <person name="Kruys A."/>
            <person name="Hutchinson M.I."/>
            <person name="Powell A.J."/>
            <person name="Barry K."/>
            <person name="Miller A.N."/>
            <person name="Grigoriev I.V."/>
            <person name="Debuchy R."/>
            <person name="Gladieux P."/>
            <person name="Thoren M.H."/>
            <person name="Johannesson H."/>
        </authorList>
    </citation>
    <scope>NUCLEOTIDE SEQUENCE</scope>
    <source>
        <strain evidence="2">CBS 606.72</strain>
    </source>
</reference>
<organism evidence="2 3">
    <name type="scientific">Immersiella caudata</name>
    <dbReference type="NCBI Taxonomy" id="314043"/>
    <lineage>
        <taxon>Eukaryota</taxon>
        <taxon>Fungi</taxon>
        <taxon>Dikarya</taxon>
        <taxon>Ascomycota</taxon>
        <taxon>Pezizomycotina</taxon>
        <taxon>Sordariomycetes</taxon>
        <taxon>Sordariomycetidae</taxon>
        <taxon>Sordariales</taxon>
        <taxon>Lasiosphaeriaceae</taxon>
        <taxon>Immersiella</taxon>
    </lineage>
</organism>
<evidence type="ECO:0000256" key="1">
    <source>
        <dbReference type="SAM" id="SignalP"/>
    </source>
</evidence>
<name>A0AA39WSF6_9PEZI</name>
<gene>
    <name evidence="2" type="ORF">B0T14DRAFT_497212</name>
</gene>
<sequence>MKLPITVAAQAFVASAAAAALPGVHDEAITSPMPVELDARATCAIHTRFVSTWKVAGYTRYRVEAWAEGYNSAINWHPHKMLEEWCRAFWDRAYDIGGIEINPQCWQEDRNGQPFAVADATFFTTSHGHGMYNSVHQETVNLWRDWSQKTCDVDSRH</sequence>
<evidence type="ECO:0000313" key="2">
    <source>
        <dbReference type="EMBL" id="KAK0620741.1"/>
    </source>
</evidence>
<dbReference type="AlphaFoldDB" id="A0AA39WSF6"/>
<accession>A0AA39WSF6</accession>
<feature type="signal peptide" evidence="1">
    <location>
        <begin position="1"/>
        <end position="19"/>
    </location>
</feature>
<comment type="caution">
    <text evidence="2">The sequence shown here is derived from an EMBL/GenBank/DDBJ whole genome shotgun (WGS) entry which is preliminary data.</text>
</comment>
<protein>
    <submittedName>
        <fullName evidence="2">Uncharacterized protein</fullName>
    </submittedName>
</protein>
<proteinExistence type="predicted"/>
<dbReference type="EMBL" id="JAULSU010000004">
    <property type="protein sequence ID" value="KAK0620741.1"/>
    <property type="molecule type" value="Genomic_DNA"/>
</dbReference>
<evidence type="ECO:0000313" key="3">
    <source>
        <dbReference type="Proteomes" id="UP001175000"/>
    </source>
</evidence>
<keyword evidence="1" id="KW-0732">Signal</keyword>
<keyword evidence="3" id="KW-1185">Reference proteome</keyword>